<comment type="caution">
    <text evidence="1">The sequence shown here is derived from an EMBL/GenBank/DDBJ whole genome shotgun (WGS) entry which is preliminary data.</text>
</comment>
<reference evidence="1 2" key="1">
    <citation type="submission" date="2024-05" db="EMBL/GenBank/DDBJ databases">
        <title>The nuclear and mitochondrial genome assemblies of Tetragonisca angustula (Apidae: Meliponini), a tiny yet remarkable pollinator in the Neotropics.</title>
        <authorList>
            <person name="Ferrari R."/>
            <person name="Ricardo P.C."/>
            <person name="Dias F.C."/>
            <person name="Araujo N.S."/>
            <person name="Soares D.O."/>
            <person name="Zhou Q.-S."/>
            <person name="Zhu C.-D."/>
            <person name="Coutinho L."/>
            <person name="Airas M.C."/>
            <person name="Batista T.M."/>
        </authorList>
    </citation>
    <scope>NUCLEOTIDE SEQUENCE [LARGE SCALE GENOMIC DNA]</scope>
    <source>
        <strain evidence="1">ASF017062</strain>
        <tissue evidence="1">Abdomen</tissue>
    </source>
</reference>
<proteinExistence type="predicted"/>
<evidence type="ECO:0000313" key="2">
    <source>
        <dbReference type="Proteomes" id="UP001432146"/>
    </source>
</evidence>
<protein>
    <submittedName>
        <fullName evidence="1">Uncharacterized protein</fullName>
    </submittedName>
</protein>
<organism evidence="1 2">
    <name type="scientific">Tetragonisca angustula</name>
    <dbReference type="NCBI Taxonomy" id="166442"/>
    <lineage>
        <taxon>Eukaryota</taxon>
        <taxon>Metazoa</taxon>
        <taxon>Ecdysozoa</taxon>
        <taxon>Arthropoda</taxon>
        <taxon>Hexapoda</taxon>
        <taxon>Insecta</taxon>
        <taxon>Pterygota</taxon>
        <taxon>Neoptera</taxon>
        <taxon>Endopterygota</taxon>
        <taxon>Hymenoptera</taxon>
        <taxon>Apocrita</taxon>
        <taxon>Aculeata</taxon>
        <taxon>Apoidea</taxon>
        <taxon>Anthophila</taxon>
        <taxon>Apidae</taxon>
        <taxon>Tetragonisca</taxon>
    </lineage>
</organism>
<gene>
    <name evidence="1" type="ORF">QLX08_011377</name>
</gene>
<dbReference type="AlphaFoldDB" id="A0AAW0Z8S5"/>
<dbReference type="EMBL" id="JAWNGG020000375">
    <property type="protein sequence ID" value="KAK9293749.1"/>
    <property type="molecule type" value="Genomic_DNA"/>
</dbReference>
<keyword evidence="2" id="KW-1185">Reference proteome</keyword>
<accession>A0AAW0Z8S5</accession>
<name>A0AAW0Z8S5_9HYME</name>
<evidence type="ECO:0000313" key="1">
    <source>
        <dbReference type="EMBL" id="KAK9293749.1"/>
    </source>
</evidence>
<dbReference type="Proteomes" id="UP001432146">
    <property type="component" value="Unassembled WGS sequence"/>
</dbReference>
<sequence>MLDIVLCHNSMPENLNLEEWHFLESLTKVLTPMKEATEIMSGDLNLTISQCCPIYFGLMSEIRTHESEKKMELFRILLTVFVTTSNFYYLCQS</sequence>